<dbReference type="OrthoDB" id="672127at2759"/>
<dbReference type="Pfam" id="PF03140">
    <property type="entry name" value="DUF247"/>
    <property type="match status" value="1"/>
</dbReference>
<feature type="compositionally biased region" description="Basic and acidic residues" evidence="1">
    <location>
        <begin position="1"/>
        <end position="11"/>
    </location>
</feature>
<dbReference type="EMBL" id="AUSU01006176">
    <property type="protein sequence ID" value="EPS62388.1"/>
    <property type="molecule type" value="Genomic_DNA"/>
</dbReference>
<organism evidence="3 4">
    <name type="scientific">Genlisea aurea</name>
    <dbReference type="NCBI Taxonomy" id="192259"/>
    <lineage>
        <taxon>Eukaryota</taxon>
        <taxon>Viridiplantae</taxon>
        <taxon>Streptophyta</taxon>
        <taxon>Embryophyta</taxon>
        <taxon>Tracheophyta</taxon>
        <taxon>Spermatophyta</taxon>
        <taxon>Magnoliopsida</taxon>
        <taxon>eudicotyledons</taxon>
        <taxon>Gunneridae</taxon>
        <taxon>Pentapetalae</taxon>
        <taxon>asterids</taxon>
        <taxon>lamiids</taxon>
        <taxon>Lamiales</taxon>
        <taxon>Lentibulariaceae</taxon>
        <taxon>Genlisea</taxon>
    </lineage>
</organism>
<accession>S8DI36</accession>
<dbReference type="PANTHER" id="PTHR31170">
    <property type="entry name" value="BNAC04G53230D PROTEIN"/>
    <property type="match status" value="1"/>
</dbReference>
<keyword evidence="2" id="KW-1133">Transmembrane helix</keyword>
<evidence type="ECO:0000313" key="3">
    <source>
        <dbReference type="EMBL" id="EPS62388.1"/>
    </source>
</evidence>
<keyword evidence="4" id="KW-1185">Reference proteome</keyword>
<evidence type="ECO:0000313" key="4">
    <source>
        <dbReference type="Proteomes" id="UP000015453"/>
    </source>
</evidence>
<proteinExistence type="predicted"/>
<sequence length="185" mass="21220">MSRTRTLELRKAPKAGSSSADGETNTDEIPSLPIPYHLNLPSLSVPYVYRVYQHLREINPAAYEPNLIAIGPYHHGKEKTSMMEGLKSVYLETERDPWMIIKRNKSWWRNKETIDILRIVGVLILFHTSALQILTTMAASNSVNVSNFITEKHQHRKNSSCLLKEQHRIHYNKIQNSQTGVQMIG</sequence>
<name>S8DI36_9LAMI</name>
<feature type="region of interest" description="Disordered" evidence="1">
    <location>
        <begin position="1"/>
        <end position="26"/>
    </location>
</feature>
<feature type="transmembrane region" description="Helical" evidence="2">
    <location>
        <begin position="116"/>
        <end position="139"/>
    </location>
</feature>
<evidence type="ECO:0000256" key="1">
    <source>
        <dbReference type="SAM" id="MobiDB-lite"/>
    </source>
</evidence>
<evidence type="ECO:0000256" key="2">
    <source>
        <dbReference type="SAM" id="Phobius"/>
    </source>
</evidence>
<gene>
    <name evidence="3" type="ORF">M569_12402</name>
</gene>
<keyword evidence="2" id="KW-0472">Membrane</keyword>
<comment type="caution">
    <text evidence="3">The sequence shown here is derived from an EMBL/GenBank/DDBJ whole genome shotgun (WGS) entry which is preliminary data.</text>
</comment>
<protein>
    <submittedName>
        <fullName evidence="3">Uncharacterized protein</fullName>
    </submittedName>
</protein>
<dbReference type="AlphaFoldDB" id="S8DI36"/>
<dbReference type="InterPro" id="IPR004158">
    <property type="entry name" value="DUF247_pln"/>
</dbReference>
<reference evidence="3 4" key="1">
    <citation type="journal article" date="2013" name="BMC Genomics">
        <title>The miniature genome of a carnivorous plant Genlisea aurea contains a low number of genes and short non-coding sequences.</title>
        <authorList>
            <person name="Leushkin E.V."/>
            <person name="Sutormin R.A."/>
            <person name="Nabieva E.R."/>
            <person name="Penin A.A."/>
            <person name="Kondrashov A.S."/>
            <person name="Logacheva M.D."/>
        </authorList>
    </citation>
    <scope>NUCLEOTIDE SEQUENCE [LARGE SCALE GENOMIC DNA]</scope>
</reference>
<dbReference type="Proteomes" id="UP000015453">
    <property type="component" value="Unassembled WGS sequence"/>
</dbReference>
<keyword evidence="2" id="KW-0812">Transmembrane</keyword>